<name>A0AAF0Q206_SOLVR</name>
<evidence type="ECO:0000313" key="3">
    <source>
        <dbReference type="Proteomes" id="UP001234989"/>
    </source>
</evidence>
<evidence type="ECO:0000256" key="1">
    <source>
        <dbReference type="SAM" id="MobiDB-lite"/>
    </source>
</evidence>
<dbReference type="AlphaFoldDB" id="A0AAF0Q206"/>
<protein>
    <submittedName>
        <fullName evidence="2">Uncharacterized protein</fullName>
    </submittedName>
</protein>
<accession>A0AAF0Q206</accession>
<evidence type="ECO:0000313" key="2">
    <source>
        <dbReference type="EMBL" id="WMV14987.1"/>
    </source>
</evidence>
<organism evidence="2 3">
    <name type="scientific">Solanum verrucosum</name>
    <dbReference type="NCBI Taxonomy" id="315347"/>
    <lineage>
        <taxon>Eukaryota</taxon>
        <taxon>Viridiplantae</taxon>
        <taxon>Streptophyta</taxon>
        <taxon>Embryophyta</taxon>
        <taxon>Tracheophyta</taxon>
        <taxon>Spermatophyta</taxon>
        <taxon>Magnoliopsida</taxon>
        <taxon>eudicotyledons</taxon>
        <taxon>Gunneridae</taxon>
        <taxon>Pentapetalae</taxon>
        <taxon>asterids</taxon>
        <taxon>lamiids</taxon>
        <taxon>Solanales</taxon>
        <taxon>Solanaceae</taxon>
        <taxon>Solanoideae</taxon>
        <taxon>Solaneae</taxon>
        <taxon>Solanum</taxon>
    </lineage>
</organism>
<proteinExistence type="predicted"/>
<feature type="region of interest" description="Disordered" evidence="1">
    <location>
        <begin position="1"/>
        <end position="21"/>
    </location>
</feature>
<reference evidence="2" key="1">
    <citation type="submission" date="2023-08" db="EMBL/GenBank/DDBJ databases">
        <title>A de novo genome assembly of Solanum verrucosum Schlechtendal, a Mexican diploid species geographically isolated from the other diploid A-genome species in potato relatives.</title>
        <authorList>
            <person name="Hosaka K."/>
        </authorList>
    </citation>
    <scope>NUCLEOTIDE SEQUENCE</scope>
    <source>
        <tissue evidence="2">Young leaves</tissue>
    </source>
</reference>
<dbReference type="Proteomes" id="UP001234989">
    <property type="component" value="Chromosome 2"/>
</dbReference>
<dbReference type="EMBL" id="CP133613">
    <property type="protein sequence ID" value="WMV14987.1"/>
    <property type="molecule type" value="Genomic_DNA"/>
</dbReference>
<sequence>MQGGSPSDSELLTGSTVSWNADPSYLHLHHKTIQTN</sequence>
<gene>
    <name evidence="2" type="ORF">MTR67_008372</name>
</gene>
<keyword evidence="3" id="KW-1185">Reference proteome</keyword>